<organism evidence="2 3">
    <name type="scientific">Parapedobacter composti</name>
    <dbReference type="NCBI Taxonomy" id="623281"/>
    <lineage>
        <taxon>Bacteria</taxon>
        <taxon>Pseudomonadati</taxon>
        <taxon>Bacteroidota</taxon>
        <taxon>Sphingobacteriia</taxon>
        <taxon>Sphingobacteriales</taxon>
        <taxon>Sphingobacteriaceae</taxon>
        <taxon>Parapedobacter</taxon>
    </lineage>
</organism>
<sequence length="338" mass="36964">MNRSYLSSLFFAAIGMLMITACDKDESRLVLQPGDGPVLQASENTLVLEREHADEEAIRFSWTPADFGYAAAVTNTLQVAHKGTNFEQPRERIVTAGENSAGFTTYDFNSLLLALELPVGEASEVEVRIRARINEAVEPLYSNVVQLTVTPYAAISYLYVPGAYQGWDPATAESLVSPTSNGIYTGIIRFPEAGSEFKLTPARNWDDSYGEDEPGSIVLNGGINIKAPRAGNLELTVNTNDNTIKYTDHSWGLIGSATPGGWDTDTDMVYDNANAVWKVTVTLNPGEFKFRKNHDWSVNFGVQDGELVEGGPDIAHTESGTYVITFDPVAKVYTMVKQ</sequence>
<dbReference type="AlphaFoldDB" id="A0A1I1DWE2"/>
<keyword evidence="3" id="KW-1185">Reference proteome</keyword>
<proteinExistence type="predicted"/>
<accession>A0A1I1DWE2</accession>
<dbReference type="Gene3D" id="2.60.40.3620">
    <property type="match status" value="2"/>
</dbReference>
<evidence type="ECO:0000259" key="1">
    <source>
        <dbReference type="Pfam" id="PF14292"/>
    </source>
</evidence>
<dbReference type="STRING" id="623281.SAMN05421747_101113"/>
<dbReference type="GO" id="GO:2001070">
    <property type="term" value="F:starch binding"/>
    <property type="evidence" value="ECO:0007669"/>
    <property type="project" value="InterPro"/>
</dbReference>
<protein>
    <recommendedName>
        <fullName evidence="1">SusE outer membrane protein domain-containing protein</fullName>
    </recommendedName>
</protein>
<evidence type="ECO:0000313" key="2">
    <source>
        <dbReference type="EMBL" id="SFB78726.1"/>
    </source>
</evidence>
<dbReference type="Pfam" id="PF14292">
    <property type="entry name" value="SusE"/>
    <property type="match status" value="1"/>
</dbReference>
<dbReference type="PROSITE" id="PS51257">
    <property type="entry name" value="PROKAR_LIPOPROTEIN"/>
    <property type="match status" value="1"/>
</dbReference>
<feature type="domain" description="SusE outer membrane protein" evidence="1">
    <location>
        <begin position="24"/>
        <end position="130"/>
    </location>
</feature>
<dbReference type="CDD" id="cd12967">
    <property type="entry name" value="CBM_SusE-F_like_u1"/>
    <property type="match status" value="1"/>
</dbReference>
<dbReference type="Proteomes" id="UP000199577">
    <property type="component" value="Unassembled WGS sequence"/>
</dbReference>
<reference evidence="2 3" key="1">
    <citation type="submission" date="2016-10" db="EMBL/GenBank/DDBJ databases">
        <authorList>
            <person name="de Groot N.N."/>
        </authorList>
    </citation>
    <scope>NUCLEOTIDE SEQUENCE [LARGE SCALE GENOMIC DNA]</scope>
    <source>
        <strain evidence="2 3">DSM 22900</strain>
    </source>
</reference>
<dbReference type="CDD" id="cd12956">
    <property type="entry name" value="CBM_SusE-F_like"/>
    <property type="match status" value="1"/>
</dbReference>
<dbReference type="RefSeq" id="WP_090970023.1">
    <property type="nucleotide sequence ID" value="NZ_FOLL01000001.1"/>
</dbReference>
<name>A0A1I1DWE2_9SPHI</name>
<dbReference type="EMBL" id="FOLL01000001">
    <property type="protein sequence ID" value="SFB78726.1"/>
    <property type="molecule type" value="Genomic_DNA"/>
</dbReference>
<dbReference type="OrthoDB" id="975117at2"/>
<gene>
    <name evidence="2" type="ORF">SAMN05421747_101113</name>
</gene>
<dbReference type="GO" id="GO:0019867">
    <property type="term" value="C:outer membrane"/>
    <property type="evidence" value="ECO:0007669"/>
    <property type="project" value="InterPro"/>
</dbReference>
<evidence type="ECO:0000313" key="3">
    <source>
        <dbReference type="Proteomes" id="UP000199577"/>
    </source>
</evidence>
<dbReference type="InterPro" id="IPR025970">
    <property type="entry name" value="SusE"/>
</dbReference>